<evidence type="ECO:0000256" key="1">
    <source>
        <dbReference type="ARBA" id="ARBA00022801"/>
    </source>
</evidence>
<dbReference type="OrthoDB" id="2152029at2759"/>
<dbReference type="PANTHER" id="PTHR48081:SF31">
    <property type="entry name" value="STERYL ACETYL HYDROLASE MUG81-RELATED"/>
    <property type="match status" value="1"/>
</dbReference>
<feature type="transmembrane region" description="Helical" evidence="2">
    <location>
        <begin position="12"/>
        <end position="32"/>
    </location>
</feature>
<keyword evidence="2" id="KW-0812">Transmembrane</keyword>
<dbReference type="GO" id="GO:0016787">
    <property type="term" value="F:hydrolase activity"/>
    <property type="evidence" value="ECO:0007669"/>
    <property type="project" value="UniProtKB-KW"/>
</dbReference>
<protein>
    <recommendedName>
        <fullName evidence="5">Alpha/beta hydrolase fold-3 domain-containing protein</fullName>
    </recommendedName>
</protein>
<dbReference type="FunCoup" id="A0A409W1C3">
    <property type="interactions" value="18"/>
</dbReference>
<dbReference type="STRING" id="181874.A0A409W1C3"/>
<evidence type="ECO:0008006" key="5">
    <source>
        <dbReference type="Google" id="ProtNLM"/>
    </source>
</evidence>
<evidence type="ECO:0000256" key="2">
    <source>
        <dbReference type="SAM" id="Phobius"/>
    </source>
</evidence>
<reference evidence="3 4" key="1">
    <citation type="journal article" date="2018" name="Evol. Lett.">
        <title>Horizontal gene cluster transfer increased hallucinogenic mushroom diversity.</title>
        <authorList>
            <person name="Reynolds H.T."/>
            <person name="Vijayakumar V."/>
            <person name="Gluck-Thaler E."/>
            <person name="Korotkin H.B."/>
            <person name="Matheny P.B."/>
            <person name="Slot J.C."/>
        </authorList>
    </citation>
    <scope>NUCLEOTIDE SEQUENCE [LARGE SCALE GENOMIC DNA]</scope>
    <source>
        <strain evidence="3 4">2629</strain>
    </source>
</reference>
<dbReference type="SUPFAM" id="SSF53474">
    <property type="entry name" value="alpha/beta-Hydrolases"/>
    <property type="match status" value="1"/>
</dbReference>
<keyword evidence="4" id="KW-1185">Reference proteome</keyword>
<dbReference type="Gene3D" id="3.40.50.1820">
    <property type="entry name" value="alpha/beta hydrolase"/>
    <property type="match status" value="1"/>
</dbReference>
<keyword evidence="2" id="KW-0472">Membrane</keyword>
<dbReference type="InterPro" id="IPR019436">
    <property type="entry name" value="Say1-like"/>
</dbReference>
<accession>A0A409W1C3</accession>
<sequence length="420" mass="46307">MSDRIKHLFAQCVYAIAFPFIIVYALITAPFIPKIRHKKRRRIILEASIRWIQWCQIRLPMKREKQVSRDNYKVWCAKYGVEEDIESLGAGAELLWIGRKGAVRGGRGAERGPERAAAGGSIGSAAVRTPRRVILYFHGGAFIFCLQPFAINFLNYIRHEASKGLKESDGSEADSESIAVAMLAYSLFPDATFPTQLHQAVLALRSLLDQGIDPSNIIVMGDSAGGNLVVQLLGHLLHPIPSIPSLKIDPIPAINTNIKLGGAYLLSPWATMVPAESHRTKGTWKSNDGYDILSTKAVVFGGTKILQTLREAPGVFQALEPYITLHGAPEGWWAGLEKRVGRVLVSAGELEVMCGDIVEMGKRFGEVHKDVEVLVVKGGIHNDPTFDFFFEDELKPGQEVDGKELKQIVDWARGVFAVGR</sequence>
<keyword evidence="2" id="KW-1133">Transmembrane helix</keyword>
<proteinExistence type="predicted"/>
<dbReference type="PANTHER" id="PTHR48081">
    <property type="entry name" value="AB HYDROLASE SUPERFAMILY PROTEIN C4A8.06C"/>
    <property type="match status" value="1"/>
</dbReference>
<dbReference type="InterPro" id="IPR029058">
    <property type="entry name" value="AB_hydrolase_fold"/>
</dbReference>
<dbReference type="Proteomes" id="UP000284842">
    <property type="component" value="Unassembled WGS sequence"/>
</dbReference>
<dbReference type="Pfam" id="PF10340">
    <property type="entry name" value="Say1_Mug180"/>
    <property type="match status" value="1"/>
</dbReference>
<comment type="caution">
    <text evidence="3">The sequence shown here is derived from an EMBL/GenBank/DDBJ whole genome shotgun (WGS) entry which is preliminary data.</text>
</comment>
<evidence type="ECO:0000313" key="4">
    <source>
        <dbReference type="Proteomes" id="UP000284842"/>
    </source>
</evidence>
<dbReference type="AlphaFoldDB" id="A0A409W1C3"/>
<evidence type="ECO:0000313" key="3">
    <source>
        <dbReference type="EMBL" id="PPQ72324.1"/>
    </source>
</evidence>
<dbReference type="EMBL" id="NHTK01005875">
    <property type="protein sequence ID" value="PPQ72324.1"/>
    <property type="molecule type" value="Genomic_DNA"/>
</dbReference>
<name>A0A409W1C3_9AGAR</name>
<organism evidence="3 4">
    <name type="scientific">Panaeolus cyanescens</name>
    <dbReference type="NCBI Taxonomy" id="181874"/>
    <lineage>
        <taxon>Eukaryota</taxon>
        <taxon>Fungi</taxon>
        <taxon>Dikarya</taxon>
        <taxon>Basidiomycota</taxon>
        <taxon>Agaricomycotina</taxon>
        <taxon>Agaricomycetes</taxon>
        <taxon>Agaricomycetidae</taxon>
        <taxon>Agaricales</taxon>
        <taxon>Agaricineae</taxon>
        <taxon>Galeropsidaceae</taxon>
        <taxon>Panaeolus</taxon>
    </lineage>
</organism>
<feature type="transmembrane region" description="Helical" evidence="2">
    <location>
        <begin position="133"/>
        <end position="154"/>
    </location>
</feature>
<gene>
    <name evidence="3" type="ORF">CVT24_004543</name>
</gene>
<keyword evidence="1" id="KW-0378">Hydrolase</keyword>
<dbReference type="InterPro" id="IPR050300">
    <property type="entry name" value="GDXG_lipolytic_enzyme"/>
</dbReference>
<dbReference type="InParanoid" id="A0A409W1C3"/>